<dbReference type="CDD" id="cd00293">
    <property type="entry name" value="USP-like"/>
    <property type="match status" value="1"/>
</dbReference>
<evidence type="ECO:0000313" key="4">
    <source>
        <dbReference type="EMBL" id="MBJ7603222.1"/>
    </source>
</evidence>
<comment type="subcellular location">
    <subcellularLocation>
        <location evidence="2">Cytoplasm</location>
    </subcellularLocation>
</comment>
<dbReference type="PANTHER" id="PTHR46268">
    <property type="entry name" value="STRESS RESPONSE PROTEIN NHAX"/>
    <property type="match status" value="1"/>
</dbReference>
<dbReference type="Gene3D" id="3.40.50.620">
    <property type="entry name" value="HUPs"/>
    <property type="match status" value="1"/>
</dbReference>
<dbReference type="SUPFAM" id="SSF52402">
    <property type="entry name" value="Adenine nucleotide alpha hydrolases-like"/>
    <property type="match status" value="1"/>
</dbReference>
<gene>
    <name evidence="4" type="ORF">JF888_08565</name>
</gene>
<comment type="similarity">
    <text evidence="1 2">Belongs to the universal stress protein A family.</text>
</comment>
<dbReference type="PIRSF" id="PIRSF006276">
    <property type="entry name" value="UspA"/>
    <property type="match status" value="1"/>
</dbReference>
<dbReference type="InterPro" id="IPR014729">
    <property type="entry name" value="Rossmann-like_a/b/a_fold"/>
</dbReference>
<proteinExistence type="inferred from homology"/>
<keyword evidence="2" id="KW-0963">Cytoplasm</keyword>
<accession>A0A934K9X8</accession>
<dbReference type="InterPro" id="IPR006016">
    <property type="entry name" value="UspA"/>
</dbReference>
<organism evidence="4 5">
    <name type="scientific">Candidatus Dormiibacter inghamiae</name>
    <dbReference type="NCBI Taxonomy" id="3127013"/>
    <lineage>
        <taxon>Bacteria</taxon>
        <taxon>Bacillati</taxon>
        <taxon>Candidatus Dormiibacterota</taxon>
        <taxon>Candidatus Dormibacteria</taxon>
        <taxon>Candidatus Dormibacterales</taxon>
        <taxon>Candidatus Dormibacteraceae</taxon>
        <taxon>Candidatus Dormiibacter</taxon>
    </lineage>
</organism>
<comment type="caution">
    <text evidence="4">The sequence shown here is derived from an EMBL/GenBank/DDBJ whole genome shotgun (WGS) entry which is preliminary data.</text>
</comment>
<dbReference type="InterPro" id="IPR006015">
    <property type="entry name" value="Universal_stress_UspA"/>
</dbReference>
<dbReference type="RefSeq" id="WP_338178874.1">
    <property type="nucleotide sequence ID" value="NZ_JAEKNQ010000033.1"/>
</dbReference>
<dbReference type="AlphaFoldDB" id="A0A934K9X8"/>
<reference evidence="4 5" key="1">
    <citation type="submission" date="2020-10" db="EMBL/GenBank/DDBJ databases">
        <title>Ca. Dormibacterota MAGs.</title>
        <authorList>
            <person name="Montgomery K."/>
        </authorList>
    </citation>
    <scope>NUCLEOTIDE SEQUENCE [LARGE SCALE GENOMIC DNA]</scope>
    <source>
        <strain evidence="4">SC8811_S16_3</strain>
    </source>
</reference>
<evidence type="ECO:0000313" key="5">
    <source>
        <dbReference type="Proteomes" id="UP000620075"/>
    </source>
</evidence>
<dbReference type="GO" id="GO:0005737">
    <property type="term" value="C:cytoplasm"/>
    <property type="evidence" value="ECO:0007669"/>
    <property type="project" value="UniProtKB-SubCell"/>
</dbReference>
<evidence type="ECO:0000256" key="2">
    <source>
        <dbReference type="PIRNR" id="PIRNR006276"/>
    </source>
</evidence>
<dbReference type="Proteomes" id="UP000620075">
    <property type="component" value="Unassembled WGS sequence"/>
</dbReference>
<name>A0A934K9X8_9BACT</name>
<sequence length="144" mass="14955">MYNQILVSVDRSSDSQKAVAAAAELGAKFGSEVLVVHAPDIPRAVVTGHGAVPASDTGMESEAEAQQMVDEAVAELERAGVRVTGQALTGGHAIASEILAAAERHQADLIVLGSRGMSYISEFMLGSVAHKVIHLAKCPVLLAR</sequence>
<dbReference type="Pfam" id="PF00582">
    <property type="entry name" value="Usp"/>
    <property type="match status" value="1"/>
</dbReference>
<dbReference type="PRINTS" id="PR01438">
    <property type="entry name" value="UNVRSLSTRESS"/>
</dbReference>
<dbReference type="EMBL" id="JAEKNQ010000033">
    <property type="protein sequence ID" value="MBJ7603222.1"/>
    <property type="molecule type" value="Genomic_DNA"/>
</dbReference>
<protein>
    <recommendedName>
        <fullName evidence="2">Universal stress protein</fullName>
    </recommendedName>
</protein>
<dbReference type="PANTHER" id="PTHR46268:SF6">
    <property type="entry name" value="UNIVERSAL STRESS PROTEIN UP12"/>
    <property type="match status" value="1"/>
</dbReference>
<evidence type="ECO:0000256" key="1">
    <source>
        <dbReference type="ARBA" id="ARBA00008791"/>
    </source>
</evidence>
<evidence type="ECO:0000259" key="3">
    <source>
        <dbReference type="Pfam" id="PF00582"/>
    </source>
</evidence>
<feature type="domain" description="UspA" evidence="3">
    <location>
        <begin position="1"/>
        <end position="144"/>
    </location>
</feature>